<dbReference type="PANTHER" id="PTHR11003:SF317">
    <property type="entry name" value="POTASSIUM CHANNEL DOMAIN-CONTAINING PROTEIN"/>
    <property type="match status" value="1"/>
</dbReference>
<dbReference type="WBParaSite" id="SMUV_0000229501-mRNA-1">
    <property type="protein sequence ID" value="SMUV_0000229501-mRNA-1"/>
    <property type="gene ID" value="SMUV_0000229501"/>
</dbReference>
<dbReference type="SUPFAM" id="SSF81324">
    <property type="entry name" value="Voltage-gated potassium channels"/>
    <property type="match status" value="1"/>
</dbReference>
<dbReference type="Gene3D" id="1.10.287.70">
    <property type="match status" value="1"/>
</dbReference>
<dbReference type="InterPro" id="IPR003092">
    <property type="entry name" value="2pore_dom_K_chnl_TASK"/>
</dbReference>
<evidence type="ECO:0000259" key="14">
    <source>
        <dbReference type="Pfam" id="PF07885"/>
    </source>
</evidence>
<feature type="transmembrane region" description="Helical" evidence="12">
    <location>
        <begin position="159"/>
        <end position="179"/>
    </location>
</feature>
<dbReference type="STRING" id="451379.A0A0N5ADN3"/>
<dbReference type="Pfam" id="PF07885">
    <property type="entry name" value="Ion_trans_2"/>
    <property type="match status" value="1"/>
</dbReference>
<keyword evidence="6" id="KW-0631">Potassium channel</keyword>
<evidence type="ECO:0000256" key="1">
    <source>
        <dbReference type="ARBA" id="ARBA00004141"/>
    </source>
</evidence>
<dbReference type="Proteomes" id="UP000046393">
    <property type="component" value="Unplaced"/>
</dbReference>
<dbReference type="GO" id="GO:0030322">
    <property type="term" value="P:stabilization of membrane potential"/>
    <property type="evidence" value="ECO:0007669"/>
    <property type="project" value="TreeGrafter"/>
</dbReference>
<keyword evidence="8 12" id="KW-1133">Transmembrane helix</keyword>
<dbReference type="InterPro" id="IPR013099">
    <property type="entry name" value="K_chnl_dom"/>
</dbReference>
<dbReference type="GO" id="GO:0015271">
    <property type="term" value="F:outward rectifier potassium channel activity"/>
    <property type="evidence" value="ECO:0007669"/>
    <property type="project" value="TreeGrafter"/>
</dbReference>
<evidence type="ECO:0000313" key="16">
    <source>
        <dbReference type="WBParaSite" id="SMUV_0000229501-mRNA-1"/>
    </source>
</evidence>
<keyword evidence="11" id="KW-0407">Ion channel</keyword>
<keyword evidence="15" id="KW-1185">Reference proteome</keyword>
<evidence type="ECO:0000256" key="3">
    <source>
        <dbReference type="ARBA" id="ARBA00022448"/>
    </source>
</evidence>
<name>A0A0N5ADN3_9BILA</name>
<comment type="similarity">
    <text evidence="2">Belongs to the two pore domain potassium channel (TC 1.A.1.8) family.</text>
</comment>
<feature type="transmembrane region" description="Helical" evidence="12">
    <location>
        <begin position="119"/>
        <end position="138"/>
    </location>
</feature>
<reference evidence="16" key="1">
    <citation type="submission" date="2017-02" db="UniProtKB">
        <authorList>
            <consortium name="WormBaseParasite"/>
        </authorList>
    </citation>
    <scope>IDENTIFICATION</scope>
</reference>
<evidence type="ECO:0000313" key="15">
    <source>
        <dbReference type="Proteomes" id="UP000046393"/>
    </source>
</evidence>
<evidence type="ECO:0000256" key="6">
    <source>
        <dbReference type="ARBA" id="ARBA00022826"/>
    </source>
</evidence>
<feature type="signal peptide" evidence="13">
    <location>
        <begin position="1"/>
        <end position="21"/>
    </location>
</feature>
<comment type="subcellular location">
    <subcellularLocation>
        <location evidence="1">Membrane</location>
        <topology evidence="1">Multi-pass membrane protein</topology>
    </subcellularLocation>
</comment>
<dbReference type="GO" id="GO:0022841">
    <property type="term" value="F:potassium ion leak channel activity"/>
    <property type="evidence" value="ECO:0007669"/>
    <property type="project" value="TreeGrafter"/>
</dbReference>
<evidence type="ECO:0000256" key="7">
    <source>
        <dbReference type="ARBA" id="ARBA00022958"/>
    </source>
</evidence>
<organism evidence="15 16">
    <name type="scientific">Syphacia muris</name>
    <dbReference type="NCBI Taxonomy" id="451379"/>
    <lineage>
        <taxon>Eukaryota</taxon>
        <taxon>Metazoa</taxon>
        <taxon>Ecdysozoa</taxon>
        <taxon>Nematoda</taxon>
        <taxon>Chromadorea</taxon>
        <taxon>Rhabditida</taxon>
        <taxon>Spirurina</taxon>
        <taxon>Oxyuridomorpha</taxon>
        <taxon>Oxyuroidea</taxon>
        <taxon>Oxyuridae</taxon>
        <taxon>Syphacia</taxon>
    </lineage>
</organism>
<evidence type="ECO:0000256" key="11">
    <source>
        <dbReference type="ARBA" id="ARBA00023303"/>
    </source>
</evidence>
<evidence type="ECO:0000256" key="4">
    <source>
        <dbReference type="ARBA" id="ARBA00022538"/>
    </source>
</evidence>
<feature type="transmembrane region" description="Helical" evidence="12">
    <location>
        <begin position="59"/>
        <end position="77"/>
    </location>
</feature>
<keyword evidence="7" id="KW-0630">Potassium</keyword>
<dbReference type="AlphaFoldDB" id="A0A0N5ADN3"/>
<keyword evidence="13" id="KW-0732">Signal</keyword>
<dbReference type="GO" id="GO:0005886">
    <property type="term" value="C:plasma membrane"/>
    <property type="evidence" value="ECO:0007669"/>
    <property type="project" value="TreeGrafter"/>
</dbReference>
<keyword evidence="4" id="KW-0633">Potassium transport</keyword>
<evidence type="ECO:0000256" key="13">
    <source>
        <dbReference type="SAM" id="SignalP"/>
    </source>
</evidence>
<dbReference type="PANTHER" id="PTHR11003">
    <property type="entry name" value="POTASSIUM CHANNEL, SUBFAMILY K"/>
    <property type="match status" value="1"/>
</dbReference>
<keyword evidence="9" id="KW-0406">Ion transport</keyword>
<keyword evidence="5 12" id="KW-0812">Transmembrane</keyword>
<feature type="transmembrane region" description="Helical" evidence="12">
    <location>
        <begin position="89"/>
        <end position="107"/>
    </location>
</feature>
<evidence type="ECO:0000256" key="10">
    <source>
        <dbReference type="ARBA" id="ARBA00023136"/>
    </source>
</evidence>
<feature type="transmembrane region" description="Helical" evidence="12">
    <location>
        <begin position="210"/>
        <end position="229"/>
    </location>
</feature>
<evidence type="ECO:0000256" key="9">
    <source>
        <dbReference type="ARBA" id="ARBA00023065"/>
    </source>
</evidence>
<protein>
    <submittedName>
        <fullName evidence="16">Ion_trans_2 domain-containing protein</fullName>
    </submittedName>
</protein>
<evidence type="ECO:0000256" key="2">
    <source>
        <dbReference type="ARBA" id="ARBA00006666"/>
    </source>
</evidence>
<dbReference type="PRINTS" id="PR01095">
    <property type="entry name" value="TASKCHANNEL"/>
</dbReference>
<sequence length="329" mass="36975">MLMSVSLYAMFGALVFRKIESSMVYVGKNETNTRWIRSAEYATTQSYKSEALSVRTQPWTLAESVLFSFTIITTIGYGNVAPQTNFGRTFCIVYGLIGIPFTLLAIADLGKFITELVEVSSYALSTLTRCFFVAFCLIQLKASLSVNSVINTQHKSDAISLLILFTAYIVFGAGILSLYEPDMTFFKVMLFYFVLRSVVLNIISKFSEAYMAFTIIYITVGLALTTNAIEIAADTLKKLHYYGRKIENVANVSIWFGGKKLTVRQLIRNLGDHFNLPVTAVVNLNIDEFVDKAIKVEAGEIPSLQLCKWKNTYRISLYGFRICFKLSNL</sequence>
<dbReference type="InterPro" id="IPR003280">
    <property type="entry name" value="2pore_dom_K_chnl"/>
</dbReference>
<keyword evidence="3" id="KW-0813">Transport</keyword>
<evidence type="ECO:0000256" key="5">
    <source>
        <dbReference type="ARBA" id="ARBA00022692"/>
    </source>
</evidence>
<proteinExistence type="inferred from homology"/>
<evidence type="ECO:0000256" key="8">
    <source>
        <dbReference type="ARBA" id="ARBA00022989"/>
    </source>
</evidence>
<keyword evidence="10 12" id="KW-0472">Membrane</keyword>
<accession>A0A0N5ADN3</accession>
<evidence type="ECO:0000256" key="12">
    <source>
        <dbReference type="SAM" id="Phobius"/>
    </source>
</evidence>
<feature type="domain" description="Potassium channel" evidence="14">
    <location>
        <begin position="56"/>
        <end position="115"/>
    </location>
</feature>
<feature type="chain" id="PRO_5005893059" evidence="13">
    <location>
        <begin position="22"/>
        <end position="329"/>
    </location>
</feature>